<name>A0A1G1V958_9BACT</name>
<evidence type="ECO:0008006" key="3">
    <source>
        <dbReference type="Google" id="ProtNLM"/>
    </source>
</evidence>
<evidence type="ECO:0000313" key="1">
    <source>
        <dbReference type="EMBL" id="OGY11984.1"/>
    </source>
</evidence>
<evidence type="ECO:0000313" key="2">
    <source>
        <dbReference type="Proteomes" id="UP000178319"/>
    </source>
</evidence>
<gene>
    <name evidence="1" type="ORF">A3D26_03500</name>
</gene>
<dbReference type="AlphaFoldDB" id="A0A1G1V958"/>
<comment type="caution">
    <text evidence="1">The sequence shown here is derived from an EMBL/GenBank/DDBJ whole genome shotgun (WGS) entry which is preliminary data.</text>
</comment>
<accession>A0A1G1V958</accession>
<dbReference type="STRING" id="1797516.A3D26_03500"/>
<sequence>MPTIIDRENEWSNSVAATALLLSDSTPKEMDAVYLPGLSKGMIDSGNLFRQVAVVYHDRFNTERWVAFNGSNGEGMGDQNKPGAAWPGKDWYISQLQLEDIPEFRLVPTGPGLHTRGEMDALVALAKERGWKKVVLVTVPYHFVQVFKCLVQAMKAQEYWFAVYASSTETDWEWEMVGSQGLEANTTPFREAGKYAPKVWDYERKGYSAGFPELFVYLANRERFALGELTAFPS</sequence>
<dbReference type="Proteomes" id="UP000178319">
    <property type="component" value="Unassembled WGS sequence"/>
</dbReference>
<reference evidence="1 2" key="1">
    <citation type="journal article" date="2016" name="Nat. Commun.">
        <title>Thousands of microbial genomes shed light on interconnected biogeochemical processes in an aquifer system.</title>
        <authorList>
            <person name="Anantharaman K."/>
            <person name="Brown C.T."/>
            <person name="Hug L.A."/>
            <person name="Sharon I."/>
            <person name="Castelle C.J."/>
            <person name="Probst A.J."/>
            <person name="Thomas B.C."/>
            <person name="Singh A."/>
            <person name="Wilkins M.J."/>
            <person name="Karaoz U."/>
            <person name="Brodie E.L."/>
            <person name="Williams K.H."/>
            <person name="Hubbard S.S."/>
            <person name="Banfield J.F."/>
        </authorList>
    </citation>
    <scope>NUCLEOTIDE SEQUENCE [LARGE SCALE GENOMIC DNA]</scope>
</reference>
<organism evidence="1 2">
    <name type="scientific">Candidatus Blackburnbacteria bacterium RIFCSPHIGHO2_02_FULL_44_20</name>
    <dbReference type="NCBI Taxonomy" id="1797516"/>
    <lineage>
        <taxon>Bacteria</taxon>
        <taxon>Candidatus Blackburniibacteriota</taxon>
    </lineage>
</organism>
<dbReference type="EMBL" id="MHBZ01000008">
    <property type="protein sequence ID" value="OGY11984.1"/>
    <property type="molecule type" value="Genomic_DNA"/>
</dbReference>
<protein>
    <recommendedName>
        <fullName evidence="3">DUF218 domain-containing protein</fullName>
    </recommendedName>
</protein>
<proteinExistence type="predicted"/>